<evidence type="ECO:0000313" key="3">
    <source>
        <dbReference type="Proteomes" id="UP001499909"/>
    </source>
</evidence>
<sequence length="433" mass="48040">MRLFLRLLCVLLLSQLPSFLLAQAPDPLRQRLDAVFAPLDKSQVPTGRLAEYATPLLPLDSYPGTLADTNYTDMSAFRVLYATVQSARVYGQDTLPDLLAFNARLKAIGLTAPGTGPIPLAVQYVAYAAVRHEAFSQDLLRAQNEQLHDVPGRTQSPYQRQVLFAAAPQYMYSPTGAVSFVFHRRLYLASGSAAVQALYLDFDDGRGYVPAAWELPVSTSYPTAGHKHIRVKVVYNNSMSQPVRTGRIAPLPSEIRESHFDFEVLRTAPATRYSFDNTGGFEQNFDEVPSVHSGATISVRYGRGNGNEEIRKPLIIVEQYNIAGTAPSLIKCDNANNTVETFISKIGPDFTFPFDFDDKLELAGYDLIYIDFKYNLDYIQRNAAVFEEVVRWVNDKKQQVGSPEQNVVMGLSMGGLVARYGLARMEKAQPGSS</sequence>
<comment type="caution">
    <text evidence="2">The sequence shown here is derived from an EMBL/GenBank/DDBJ whole genome shotgun (WGS) entry which is preliminary data.</text>
</comment>
<proteinExistence type="predicted"/>
<accession>A0ABP7MV81</accession>
<reference evidence="3" key="1">
    <citation type="journal article" date="2019" name="Int. J. Syst. Evol. Microbiol.">
        <title>The Global Catalogue of Microorganisms (GCM) 10K type strain sequencing project: providing services to taxonomists for standard genome sequencing and annotation.</title>
        <authorList>
            <consortium name="The Broad Institute Genomics Platform"/>
            <consortium name="The Broad Institute Genome Sequencing Center for Infectious Disease"/>
            <person name="Wu L."/>
            <person name="Ma J."/>
        </authorList>
    </citation>
    <scope>NUCLEOTIDE SEQUENCE [LARGE SCALE GENOMIC DNA]</scope>
    <source>
        <strain evidence="3">JCM 17214</strain>
    </source>
</reference>
<evidence type="ECO:0000313" key="2">
    <source>
        <dbReference type="EMBL" id="GAA3930529.1"/>
    </source>
</evidence>
<dbReference type="EMBL" id="BAABDH010000022">
    <property type="protein sequence ID" value="GAA3930529.1"/>
    <property type="molecule type" value="Genomic_DNA"/>
</dbReference>
<gene>
    <name evidence="2" type="ORF">GCM10022406_14830</name>
</gene>
<organism evidence="2 3">
    <name type="scientific">Hymenobacter algoricola</name>
    <dbReference type="NCBI Taxonomy" id="486267"/>
    <lineage>
        <taxon>Bacteria</taxon>
        <taxon>Pseudomonadati</taxon>
        <taxon>Bacteroidota</taxon>
        <taxon>Cytophagia</taxon>
        <taxon>Cytophagales</taxon>
        <taxon>Hymenobacteraceae</taxon>
        <taxon>Hymenobacter</taxon>
    </lineage>
</organism>
<dbReference type="Gene3D" id="3.40.50.1820">
    <property type="entry name" value="alpha/beta hydrolase"/>
    <property type="match status" value="1"/>
</dbReference>
<keyword evidence="1" id="KW-0732">Signal</keyword>
<dbReference type="Proteomes" id="UP001499909">
    <property type="component" value="Unassembled WGS sequence"/>
</dbReference>
<feature type="chain" id="PRO_5046616922" description="Alpha/beta hydrolase" evidence="1">
    <location>
        <begin position="23"/>
        <end position="433"/>
    </location>
</feature>
<keyword evidence="3" id="KW-1185">Reference proteome</keyword>
<dbReference type="RefSeq" id="WP_345112205.1">
    <property type="nucleotide sequence ID" value="NZ_BAABDH010000022.1"/>
</dbReference>
<evidence type="ECO:0000256" key="1">
    <source>
        <dbReference type="SAM" id="SignalP"/>
    </source>
</evidence>
<dbReference type="SUPFAM" id="SSF53474">
    <property type="entry name" value="alpha/beta-Hydrolases"/>
    <property type="match status" value="1"/>
</dbReference>
<evidence type="ECO:0008006" key="4">
    <source>
        <dbReference type="Google" id="ProtNLM"/>
    </source>
</evidence>
<name>A0ABP7MV81_9BACT</name>
<protein>
    <recommendedName>
        <fullName evidence="4">Alpha/beta hydrolase</fullName>
    </recommendedName>
</protein>
<feature type="signal peptide" evidence="1">
    <location>
        <begin position="1"/>
        <end position="22"/>
    </location>
</feature>
<dbReference type="InterPro" id="IPR029058">
    <property type="entry name" value="AB_hydrolase_fold"/>
</dbReference>